<keyword evidence="6" id="KW-0472">Membrane</keyword>
<sequence>MATYRINTVSRILLSYNRSNCIKLSSQGIDPNRFLTQERLKHTSAIKHEKEKFRKFVITRYIQYVKNYTKVLEVRFPAAMKMYRVFSIGIKDFLRDLKTYITLRIKFTRDQGFSKMSLQDIELYEKMPGDMWKITPVLILSTIPFGNYIIFPLALLKPKKLLCSHFWSIQQRVEFSMQDLTERLRHNRAVFRALQEKLGSIPESELKVKWERIIALLGSGVHPTPNDVIACEKLFTMSPYSLKDLSYAHMGQLLKMHGSQKSLFRRKKLKYRAFLLWEMDKAIIREGGVDVLGSESLRNACHIRGLNGSHLSNQNMRDWLQQCHLDLFQHNSGDLSEKQNASTEIGKQWRIDAKDDRTLMDVG</sequence>
<organism evidence="9 10">
    <name type="scientific">Pieris brassicae</name>
    <name type="common">White butterfly</name>
    <name type="synonym">Large white butterfly</name>
    <dbReference type="NCBI Taxonomy" id="7116"/>
    <lineage>
        <taxon>Eukaryota</taxon>
        <taxon>Metazoa</taxon>
        <taxon>Ecdysozoa</taxon>
        <taxon>Arthropoda</taxon>
        <taxon>Hexapoda</taxon>
        <taxon>Insecta</taxon>
        <taxon>Pterygota</taxon>
        <taxon>Neoptera</taxon>
        <taxon>Endopterygota</taxon>
        <taxon>Lepidoptera</taxon>
        <taxon>Glossata</taxon>
        <taxon>Ditrysia</taxon>
        <taxon>Papilionoidea</taxon>
        <taxon>Pieridae</taxon>
        <taxon>Pierinae</taxon>
        <taxon>Pieris</taxon>
    </lineage>
</organism>
<dbReference type="InterPro" id="IPR044202">
    <property type="entry name" value="LETM1/MDM38-like"/>
</dbReference>
<gene>
    <name evidence="9" type="ORF">PIBRA_LOCUS14126</name>
</gene>
<dbReference type="PANTHER" id="PTHR14009:SF13">
    <property type="entry name" value="LETM1 DOMAIN-CONTAINING PROTEIN 1"/>
    <property type="match status" value="1"/>
</dbReference>
<dbReference type="PANTHER" id="PTHR14009">
    <property type="entry name" value="LEUCINE ZIPPER-EF-HAND CONTAINING TRANSMEMBRANE PROTEIN"/>
    <property type="match status" value="1"/>
</dbReference>
<dbReference type="InterPro" id="IPR033122">
    <property type="entry name" value="LETM1-like_RBD"/>
</dbReference>
<evidence type="ECO:0000256" key="2">
    <source>
        <dbReference type="ARBA" id="ARBA00022692"/>
    </source>
</evidence>
<evidence type="ECO:0000256" key="5">
    <source>
        <dbReference type="ARBA" id="ARBA00023128"/>
    </source>
</evidence>
<evidence type="ECO:0000256" key="7">
    <source>
        <dbReference type="PROSITE-ProRule" id="PRU01094"/>
    </source>
</evidence>
<proteinExistence type="predicted"/>
<evidence type="ECO:0000256" key="1">
    <source>
        <dbReference type="ARBA" id="ARBA00004434"/>
    </source>
</evidence>
<accession>A0A9P0XLC5</accession>
<protein>
    <recommendedName>
        <fullName evidence="8">Letm1 RBD domain-containing protein</fullName>
    </recommendedName>
</protein>
<dbReference type="Pfam" id="PF07766">
    <property type="entry name" value="LETM1_RBD"/>
    <property type="match status" value="1"/>
</dbReference>
<keyword evidence="4" id="KW-1133">Transmembrane helix</keyword>
<dbReference type="Proteomes" id="UP001152562">
    <property type="component" value="Unassembled WGS sequence"/>
</dbReference>
<dbReference type="GO" id="GO:0005743">
    <property type="term" value="C:mitochondrial inner membrane"/>
    <property type="evidence" value="ECO:0007669"/>
    <property type="project" value="UniProtKB-SubCell"/>
</dbReference>
<keyword evidence="3" id="KW-0999">Mitochondrion inner membrane</keyword>
<reference evidence="9" key="1">
    <citation type="submission" date="2022-05" db="EMBL/GenBank/DDBJ databases">
        <authorList>
            <person name="Okamura Y."/>
        </authorList>
    </citation>
    <scope>NUCLEOTIDE SEQUENCE</scope>
</reference>
<dbReference type="EMBL" id="CALOZG010000087">
    <property type="protein sequence ID" value="CAH4038594.1"/>
    <property type="molecule type" value="Genomic_DNA"/>
</dbReference>
<comment type="subcellular location">
    <subcellularLocation>
        <location evidence="1">Mitochondrion inner membrane</location>
        <topology evidence="1">Single-pass membrane protein</topology>
    </subcellularLocation>
</comment>
<dbReference type="GO" id="GO:0030003">
    <property type="term" value="P:intracellular monoatomic cation homeostasis"/>
    <property type="evidence" value="ECO:0007669"/>
    <property type="project" value="TreeGrafter"/>
</dbReference>
<evidence type="ECO:0000256" key="6">
    <source>
        <dbReference type="ARBA" id="ARBA00023136"/>
    </source>
</evidence>
<evidence type="ECO:0000256" key="3">
    <source>
        <dbReference type="ARBA" id="ARBA00022792"/>
    </source>
</evidence>
<keyword evidence="5 7" id="KW-0496">Mitochondrion</keyword>
<keyword evidence="2" id="KW-0812">Transmembrane</keyword>
<evidence type="ECO:0000313" key="10">
    <source>
        <dbReference type="Proteomes" id="UP001152562"/>
    </source>
</evidence>
<evidence type="ECO:0000256" key="4">
    <source>
        <dbReference type="ARBA" id="ARBA00022989"/>
    </source>
</evidence>
<dbReference type="PROSITE" id="PS51758">
    <property type="entry name" value="LETM1_RBD"/>
    <property type="match status" value="1"/>
</dbReference>
<keyword evidence="10" id="KW-1185">Reference proteome</keyword>
<comment type="caution">
    <text evidence="9">The sequence shown here is derived from an EMBL/GenBank/DDBJ whole genome shotgun (WGS) entry which is preliminary data.</text>
</comment>
<evidence type="ECO:0000313" key="9">
    <source>
        <dbReference type="EMBL" id="CAH4038594.1"/>
    </source>
</evidence>
<feature type="domain" description="Letm1 RBD" evidence="8">
    <location>
        <begin position="180"/>
        <end position="363"/>
    </location>
</feature>
<dbReference type="GO" id="GO:0043022">
    <property type="term" value="F:ribosome binding"/>
    <property type="evidence" value="ECO:0007669"/>
    <property type="project" value="InterPro"/>
</dbReference>
<dbReference type="AlphaFoldDB" id="A0A9P0XLC5"/>
<evidence type="ECO:0000259" key="8">
    <source>
        <dbReference type="PROSITE" id="PS51758"/>
    </source>
</evidence>
<name>A0A9P0XLC5_PIEBR</name>